<keyword evidence="3 4" id="KW-0012">Acyltransferase</keyword>
<keyword evidence="1" id="KW-0808">Transferase</keyword>
<dbReference type="RefSeq" id="WP_018484967.1">
    <property type="nucleotide sequence ID" value="NZ_SIMR01000001.1"/>
</dbReference>
<dbReference type="InterPro" id="IPR011004">
    <property type="entry name" value="Trimer_LpxA-like_sf"/>
</dbReference>
<dbReference type="InterPro" id="IPR018357">
    <property type="entry name" value="Hexapep_transf_CS"/>
</dbReference>
<proteinExistence type="predicted"/>
<dbReference type="Gene3D" id="2.160.10.10">
    <property type="entry name" value="Hexapeptide repeat proteins"/>
    <property type="match status" value="1"/>
</dbReference>
<dbReference type="Proteomes" id="UP000294215">
    <property type="component" value="Unassembled WGS sequence"/>
</dbReference>
<sequence>MQNIARNISARLVGFLYRQVRKAQADAASTVGYSVNANGALLAGCVIDCRSGAADGRVFFGKDSVLSCRIVLERDIGTVHIGNDSYVGGSQIICADHIEIGNNVLISWGCTIVDHDSHSVDWRNRAEDVRKWREGLLSGGLEKASESKDWAVVEKAPIKIGDKTWLGMNVTVLKGITIGEGAVVAAGSVVTKDVDPWTLVAGNPARVIKELPKS</sequence>
<accession>A0AB38HZQ6</accession>
<evidence type="ECO:0000256" key="2">
    <source>
        <dbReference type="ARBA" id="ARBA00022737"/>
    </source>
</evidence>
<evidence type="ECO:0000313" key="5">
    <source>
        <dbReference type="Proteomes" id="UP000294215"/>
    </source>
</evidence>
<dbReference type="PANTHER" id="PTHR23416:SF78">
    <property type="entry name" value="LIPOPOLYSACCHARIDE BIOSYNTHESIS O-ACETYL TRANSFERASE WBBJ-RELATED"/>
    <property type="match status" value="1"/>
</dbReference>
<evidence type="ECO:0000256" key="3">
    <source>
        <dbReference type="ARBA" id="ARBA00023315"/>
    </source>
</evidence>
<keyword evidence="2" id="KW-0677">Repeat</keyword>
<dbReference type="InterPro" id="IPR001451">
    <property type="entry name" value="Hexapep"/>
</dbReference>
<evidence type="ECO:0000313" key="4">
    <source>
        <dbReference type="EMBL" id="TBC13966.1"/>
    </source>
</evidence>
<dbReference type="PROSITE" id="PS00101">
    <property type="entry name" value="HEXAPEP_TRANSFERASES"/>
    <property type="match status" value="1"/>
</dbReference>
<comment type="caution">
    <text evidence="4">The sequence shown here is derived from an EMBL/GenBank/DDBJ whole genome shotgun (WGS) entry which is preliminary data.</text>
</comment>
<protein>
    <submittedName>
        <fullName evidence="4">Acyltransferase</fullName>
    </submittedName>
</protein>
<dbReference type="AlphaFoldDB" id="A0AB38HZQ6"/>
<evidence type="ECO:0000256" key="1">
    <source>
        <dbReference type="ARBA" id="ARBA00022679"/>
    </source>
</evidence>
<dbReference type="PANTHER" id="PTHR23416">
    <property type="entry name" value="SIALIC ACID SYNTHASE-RELATED"/>
    <property type="match status" value="1"/>
</dbReference>
<dbReference type="SUPFAM" id="SSF51161">
    <property type="entry name" value="Trimeric LpxA-like enzymes"/>
    <property type="match status" value="1"/>
</dbReference>
<dbReference type="Pfam" id="PF00132">
    <property type="entry name" value="Hexapep"/>
    <property type="match status" value="1"/>
</dbReference>
<reference evidence="4 5" key="1">
    <citation type="submission" date="2019-02" db="EMBL/GenBank/DDBJ databases">
        <title>The genomic architecture of introgression among sibling species of bacteria.</title>
        <authorList>
            <person name="Cavassim M.I.A."/>
            <person name="Moeskjaer S."/>
            <person name="Moslemi C."/>
            <person name="Fields B."/>
            <person name="Bachmann A."/>
            <person name="Vilhjalmsson B."/>
            <person name="Schierup M.H."/>
            <person name="Young J.P.W."/>
            <person name="Andersen S.U."/>
        </authorList>
    </citation>
    <scope>NUCLEOTIDE SEQUENCE [LARGE SCALE GENOMIC DNA]</scope>
    <source>
        <strain evidence="4 5">SM92</strain>
    </source>
</reference>
<dbReference type="EMBL" id="SIMR01000001">
    <property type="protein sequence ID" value="TBC13966.1"/>
    <property type="molecule type" value="Genomic_DNA"/>
</dbReference>
<organism evidence="4 5">
    <name type="scientific">Rhizobium ruizarguesonis</name>
    <dbReference type="NCBI Taxonomy" id="2081791"/>
    <lineage>
        <taxon>Bacteria</taxon>
        <taxon>Pseudomonadati</taxon>
        <taxon>Pseudomonadota</taxon>
        <taxon>Alphaproteobacteria</taxon>
        <taxon>Hyphomicrobiales</taxon>
        <taxon>Rhizobiaceae</taxon>
        <taxon>Rhizobium/Agrobacterium group</taxon>
        <taxon>Rhizobium</taxon>
    </lineage>
</organism>
<gene>
    <name evidence="4" type="ORF">ELH40_03035</name>
</gene>
<dbReference type="CDD" id="cd04647">
    <property type="entry name" value="LbH_MAT_like"/>
    <property type="match status" value="1"/>
</dbReference>
<name>A0AB38HZQ6_9HYPH</name>
<dbReference type="GO" id="GO:0016746">
    <property type="term" value="F:acyltransferase activity"/>
    <property type="evidence" value="ECO:0007669"/>
    <property type="project" value="UniProtKB-KW"/>
</dbReference>
<dbReference type="InterPro" id="IPR051159">
    <property type="entry name" value="Hexapeptide_acetyltransf"/>
</dbReference>